<keyword evidence="10" id="KW-1185">Reference proteome</keyword>
<evidence type="ECO:0000313" key="10">
    <source>
        <dbReference type="Proteomes" id="UP000192796"/>
    </source>
</evidence>
<dbReference type="Proteomes" id="UP000192796">
    <property type="component" value="Unassembled WGS sequence"/>
</dbReference>
<feature type="transmembrane region" description="Helical" evidence="6">
    <location>
        <begin position="113"/>
        <end position="134"/>
    </location>
</feature>
<evidence type="ECO:0000259" key="7">
    <source>
        <dbReference type="Pfam" id="PF02687"/>
    </source>
</evidence>
<evidence type="ECO:0000313" key="9">
    <source>
        <dbReference type="EMBL" id="OQP60694.1"/>
    </source>
</evidence>
<evidence type="ECO:0000256" key="3">
    <source>
        <dbReference type="ARBA" id="ARBA00022692"/>
    </source>
</evidence>
<feature type="domain" description="ABC3 transporter permease C-terminal" evidence="7">
    <location>
        <begin position="366"/>
        <end position="468"/>
    </location>
</feature>
<feature type="transmembrane region" description="Helical" evidence="6">
    <location>
        <begin position="407"/>
        <end position="434"/>
    </location>
</feature>
<dbReference type="GO" id="GO:0005886">
    <property type="term" value="C:plasma membrane"/>
    <property type="evidence" value="ECO:0007669"/>
    <property type="project" value="UniProtKB-SubCell"/>
</dbReference>
<evidence type="ECO:0000256" key="4">
    <source>
        <dbReference type="ARBA" id="ARBA00022989"/>
    </source>
</evidence>
<feature type="transmembrane region" description="Helical" evidence="6">
    <location>
        <begin position="71"/>
        <end position="92"/>
    </location>
</feature>
<dbReference type="OrthoDB" id="5933722at2"/>
<evidence type="ECO:0000256" key="2">
    <source>
        <dbReference type="ARBA" id="ARBA00022475"/>
    </source>
</evidence>
<evidence type="ECO:0000256" key="6">
    <source>
        <dbReference type="SAM" id="Phobius"/>
    </source>
</evidence>
<evidence type="ECO:0000259" key="8">
    <source>
        <dbReference type="Pfam" id="PF12704"/>
    </source>
</evidence>
<reference evidence="9 10" key="1">
    <citation type="submission" date="2016-03" db="EMBL/GenBank/DDBJ databases">
        <title>Niastella vici sp. nov., isolated from farmland soil.</title>
        <authorList>
            <person name="Chen L."/>
            <person name="Wang D."/>
            <person name="Yang S."/>
            <person name="Wang G."/>
        </authorList>
    </citation>
    <scope>NUCLEOTIDE SEQUENCE [LARGE SCALE GENOMIC DNA]</scope>
    <source>
        <strain evidence="9 10">DJ57</strain>
    </source>
</reference>
<evidence type="ECO:0000256" key="5">
    <source>
        <dbReference type="ARBA" id="ARBA00023136"/>
    </source>
</evidence>
<evidence type="ECO:0000256" key="1">
    <source>
        <dbReference type="ARBA" id="ARBA00004651"/>
    </source>
</evidence>
<dbReference type="PANTHER" id="PTHR30572">
    <property type="entry name" value="MEMBRANE COMPONENT OF TRANSPORTER-RELATED"/>
    <property type="match status" value="1"/>
</dbReference>
<dbReference type="GO" id="GO:0022857">
    <property type="term" value="F:transmembrane transporter activity"/>
    <property type="evidence" value="ECO:0007669"/>
    <property type="project" value="TreeGrafter"/>
</dbReference>
<keyword evidence="5 6" id="KW-0472">Membrane</keyword>
<dbReference type="RefSeq" id="WP_158085375.1">
    <property type="nucleotide sequence ID" value="NZ_LVYD01000059.1"/>
</dbReference>
<dbReference type="PANTHER" id="PTHR30572:SF18">
    <property type="entry name" value="ABC-TYPE MACROLIDE FAMILY EXPORT SYSTEM PERMEASE COMPONENT 2"/>
    <property type="match status" value="1"/>
</dbReference>
<dbReference type="EMBL" id="LVYD01000059">
    <property type="protein sequence ID" value="OQP60694.1"/>
    <property type="molecule type" value="Genomic_DNA"/>
</dbReference>
<dbReference type="InterPro" id="IPR003838">
    <property type="entry name" value="ABC3_permease_C"/>
</dbReference>
<accession>A0A1V9FQR5</accession>
<dbReference type="AlphaFoldDB" id="A0A1V9FQR5"/>
<feature type="domain" description="MacB-like periplasmic core" evidence="8">
    <location>
        <begin position="117"/>
        <end position="319"/>
    </location>
</feature>
<sequence length="485" mass="54129">MAQKYFNTTHVLGKVLESLGNGNKTTNHRITGVISDLPPRSHFNFDFFGSMASVPISTNENFASFFPFSTYVLLLVTGMLAGVYPAFYLSAFRPVEVLKGKVASGFKGGRLRSVLVVFQFTISIFLIIGTLVIYKQLNYIQNKSLGFNRKQVLQVKNLNILGSQAQTFKQEIGHLPGVVSATLSSFVPTGERRWTNYVSANNNTHQTQFWPVDEDYLTTMGMQLEKGRDFNPQLSTDSSAMIINETAARAMGFNNDPINKTIEYGTGQKQYHIIGVIKDFNFSSLRDNITPVVMTMTTAFERKKQGDRPDVLSIKVNAQDLPALLSHIENKWKTFSHNQEFDYSFMDADFDALYRAEQRTGKISLLFTTLAIVIACLGLFGLAAFAAEQRTREISIRKVLGANVRSIVTLLSADFLKLVVIALVVAAPLAWLFMDKWLQGFAYRESIQWWIFPAAGVGAVAIALLTISSRFIRAALTNPVKSLKE</sequence>
<name>A0A1V9FQR5_9BACT</name>
<comment type="subcellular location">
    <subcellularLocation>
        <location evidence="1">Cell membrane</location>
        <topology evidence="1">Multi-pass membrane protein</topology>
    </subcellularLocation>
</comment>
<dbReference type="InterPro" id="IPR025857">
    <property type="entry name" value="MacB_PCD"/>
</dbReference>
<feature type="transmembrane region" description="Helical" evidence="6">
    <location>
        <begin position="365"/>
        <end position="386"/>
    </location>
</feature>
<keyword evidence="2" id="KW-1003">Cell membrane</keyword>
<dbReference type="Pfam" id="PF12704">
    <property type="entry name" value="MacB_PCD"/>
    <property type="match status" value="1"/>
</dbReference>
<protein>
    <submittedName>
        <fullName evidence="9">Uncharacterized protein</fullName>
    </submittedName>
</protein>
<dbReference type="InterPro" id="IPR050250">
    <property type="entry name" value="Macrolide_Exporter_MacB"/>
</dbReference>
<proteinExistence type="predicted"/>
<keyword evidence="4 6" id="KW-1133">Transmembrane helix</keyword>
<dbReference type="Pfam" id="PF02687">
    <property type="entry name" value="FtsX"/>
    <property type="match status" value="1"/>
</dbReference>
<feature type="transmembrane region" description="Helical" evidence="6">
    <location>
        <begin position="446"/>
        <end position="467"/>
    </location>
</feature>
<comment type="caution">
    <text evidence="9">The sequence shown here is derived from an EMBL/GenBank/DDBJ whole genome shotgun (WGS) entry which is preliminary data.</text>
</comment>
<organism evidence="9 10">
    <name type="scientific">Niastella vici</name>
    <dbReference type="NCBI Taxonomy" id="1703345"/>
    <lineage>
        <taxon>Bacteria</taxon>
        <taxon>Pseudomonadati</taxon>
        <taxon>Bacteroidota</taxon>
        <taxon>Chitinophagia</taxon>
        <taxon>Chitinophagales</taxon>
        <taxon>Chitinophagaceae</taxon>
        <taxon>Niastella</taxon>
    </lineage>
</organism>
<gene>
    <name evidence="9" type="ORF">A3860_32360</name>
</gene>
<keyword evidence="3 6" id="KW-0812">Transmembrane</keyword>
<dbReference type="STRING" id="1703345.A3860_32360"/>